<accession>A0ABT8DNN3</accession>
<proteinExistence type="predicted"/>
<sequence>DIYNEIISIINSTTDIFVDNGDGTFTHTAADGTVVTFDANTLTFVNNGNGSYTFTNENGETLTIDVIADVVTNIQNQGDIYNEIISIINSTTDIFVDNGDG</sequence>
<keyword evidence="2" id="KW-1185">Reference proteome</keyword>
<gene>
    <name evidence="1" type="ORF">QRD02_14390</name>
</gene>
<protein>
    <submittedName>
        <fullName evidence="1">Uncharacterized protein</fullName>
    </submittedName>
</protein>
<comment type="caution">
    <text evidence="1">The sequence shown here is derived from an EMBL/GenBank/DDBJ whole genome shotgun (WGS) entry which is preliminary data.</text>
</comment>
<feature type="non-terminal residue" evidence="1">
    <location>
        <position position="1"/>
    </location>
</feature>
<evidence type="ECO:0000313" key="2">
    <source>
        <dbReference type="Proteomes" id="UP001244787"/>
    </source>
</evidence>
<dbReference type="Proteomes" id="UP001244787">
    <property type="component" value="Unassembled WGS sequence"/>
</dbReference>
<evidence type="ECO:0000313" key="1">
    <source>
        <dbReference type="EMBL" id="MDN3725571.1"/>
    </source>
</evidence>
<feature type="non-terminal residue" evidence="1">
    <location>
        <position position="101"/>
    </location>
</feature>
<name>A0ABT8DNN3_9FLAO</name>
<dbReference type="EMBL" id="JAUGQQ010000053">
    <property type="protein sequence ID" value="MDN3725571.1"/>
    <property type="molecule type" value="Genomic_DNA"/>
</dbReference>
<reference evidence="1 2" key="1">
    <citation type="submission" date="2023-06" db="EMBL/GenBank/DDBJ databases">
        <authorList>
            <person name="Ye Y.-Q."/>
            <person name="Du Z.-J."/>
        </authorList>
    </citation>
    <scope>NUCLEOTIDE SEQUENCE [LARGE SCALE GENOMIC DNA]</scope>
    <source>
        <strain evidence="1 2">SDUM287046</strain>
    </source>
</reference>
<organism evidence="1 2">
    <name type="scientific">Aequorivita aurantiaca</name>
    <dbReference type="NCBI Taxonomy" id="3053356"/>
    <lineage>
        <taxon>Bacteria</taxon>
        <taxon>Pseudomonadati</taxon>
        <taxon>Bacteroidota</taxon>
        <taxon>Flavobacteriia</taxon>
        <taxon>Flavobacteriales</taxon>
        <taxon>Flavobacteriaceae</taxon>
        <taxon>Aequorivita</taxon>
    </lineage>
</organism>